<feature type="compositionally biased region" description="Polar residues" evidence="1">
    <location>
        <begin position="257"/>
        <end position="271"/>
    </location>
</feature>
<keyword evidence="3" id="KW-1185">Reference proteome</keyword>
<reference evidence="2 3" key="1">
    <citation type="journal article" date="2018" name="Mol. Biol. Evol.">
        <title>Analysis of the draft genome of the red seaweed Gracilariopsis chorda provides insights into genome size evolution in Rhodophyta.</title>
        <authorList>
            <person name="Lee J."/>
            <person name="Yang E.C."/>
            <person name="Graf L."/>
            <person name="Yang J.H."/>
            <person name="Qiu H."/>
            <person name="Zel Zion U."/>
            <person name="Chan C.X."/>
            <person name="Stephens T.G."/>
            <person name="Weber A.P.M."/>
            <person name="Boo G.H."/>
            <person name="Boo S.M."/>
            <person name="Kim K.M."/>
            <person name="Shin Y."/>
            <person name="Jung M."/>
            <person name="Lee S.J."/>
            <person name="Yim H.S."/>
            <person name="Lee J.H."/>
            <person name="Bhattacharya D."/>
            <person name="Yoon H.S."/>
        </authorList>
    </citation>
    <scope>NUCLEOTIDE SEQUENCE [LARGE SCALE GENOMIC DNA]</scope>
    <source>
        <strain evidence="2 3">SKKU-2015</strain>
        <tissue evidence="2">Whole body</tissue>
    </source>
</reference>
<feature type="compositionally biased region" description="Basic and acidic residues" evidence="1">
    <location>
        <begin position="120"/>
        <end position="144"/>
    </location>
</feature>
<protein>
    <submittedName>
        <fullName evidence="2">Uncharacterized protein</fullName>
    </submittedName>
</protein>
<dbReference type="Proteomes" id="UP000247409">
    <property type="component" value="Unassembled WGS sequence"/>
</dbReference>
<feature type="compositionally biased region" description="Basic and acidic residues" evidence="1">
    <location>
        <begin position="477"/>
        <end position="501"/>
    </location>
</feature>
<evidence type="ECO:0000313" key="3">
    <source>
        <dbReference type="Proteomes" id="UP000247409"/>
    </source>
</evidence>
<feature type="compositionally biased region" description="Basic and acidic residues" evidence="1">
    <location>
        <begin position="195"/>
        <end position="234"/>
    </location>
</feature>
<feature type="compositionally biased region" description="Basic and acidic residues" evidence="1">
    <location>
        <begin position="158"/>
        <end position="183"/>
    </location>
</feature>
<feature type="compositionally biased region" description="Basic and acidic residues" evidence="1">
    <location>
        <begin position="45"/>
        <end position="80"/>
    </location>
</feature>
<name>A0A2V3J018_9FLOR</name>
<feature type="compositionally biased region" description="Basic and acidic residues" evidence="1">
    <location>
        <begin position="280"/>
        <end position="299"/>
    </location>
</feature>
<accession>A0A2V3J018</accession>
<proteinExistence type="predicted"/>
<feature type="compositionally biased region" description="Basic and acidic residues" evidence="1">
    <location>
        <begin position="1"/>
        <end position="30"/>
    </location>
</feature>
<feature type="compositionally biased region" description="Basic and acidic residues" evidence="1">
    <location>
        <begin position="91"/>
        <end position="102"/>
    </location>
</feature>
<dbReference type="EMBL" id="NBIV01000020">
    <property type="protein sequence ID" value="PXF47741.1"/>
    <property type="molecule type" value="Genomic_DNA"/>
</dbReference>
<feature type="region of interest" description="Disordered" evidence="1">
    <location>
        <begin position="448"/>
        <end position="501"/>
    </location>
</feature>
<feature type="compositionally biased region" description="Polar residues" evidence="1">
    <location>
        <begin position="236"/>
        <end position="245"/>
    </location>
</feature>
<gene>
    <name evidence="2" type="ORF">BWQ96_02423</name>
</gene>
<comment type="caution">
    <text evidence="2">The sequence shown here is derived from an EMBL/GenBank/DDBJ whole genome shotgun (WGS) entry which is preliminary data.</text>
</comment>
<sequence>MREAHAEHERDFASRRDLVTKDEPSPERGYSRPSHGRSTSRYNRSIREENDHRRYVRDDERLNRYRYERRRSDGDHHSSYRGEAPGGGGDYQKRDEQDRHVVESGSDIMRSRRKRNGYNDARDTEDYRTPHKRERSHDEDNEPAKRRRHSDGALQVRNRRESRDSDKDQDSPLRDNRERDREYSTTTNRGNDGYSRPELRNERYERGTNDTRYGYEQRGGEGYRDRREERDRQATRRSTQYSPRNDQFRGRVESSRQNRYQGGSGNYNTSDRPPLYSNRIESDDCRMDYRSRQARRECESTTPQQGRQAQPAWAGRGVAGQHGSSRSFDFSRLGGVRDVGGNRSVGSGRDKNDGSHYKRNNSGRNDGFHGNSGGRFNKDHSAVGNTGGVTCSRWEWKQSEMKHAKGDPDAYHDDTVYKYGSVRFKDEPWTNVAAVSDVPESYKIVESAMRADKRKRNEGRNKEDGFDPPSDNFAPLCDEKTTENETELDKPTDRIPSRDAR</sequence>
<feature type="region of interest" description="Disordered" evidence="1">
    <location>
        <begin position="1"/>
        <end position="384"/>
    </location>
</feature>
<dbReference type="AlphaFoldDB" id="A0A2V3J018"/>
<feature type="compositionally biased region" description="Basic and acidic residues" evidence="1">
    <location>
        <begin position="246"/>
        <end position="256"/>
    </location>
</feature>
<evidence type="ECO:0000313" key="2">
    <source>
        <dbReference type="EMBL" id="PXF47741.1"/>
    </source>
</evidence>
<evidence type="ECO:0000256" key="1">
    <source>
        <dbReference type="SAM" id="MobiDB-lite"/>
    </source>
</evidence>
<organism evidence="2 3">
    <name type="scientific">Gracilariopsis chorda</name>
    <dbReference type="NCBI Taxonomy" id="448386"/>
    <lineage>
        <taxon>Eukaryota</taxon>
        <taxon>Rhodophyta</taxon>
        <taxon>Florideophyceae</taxon>
        <taxon>Rhodymeniophycidae</taxon>
        <taxon>Gracilariales</taxon>
        <taxon>Gracilariaceae</taxon>
        <taxon>Gracilariopsis</taxon>
    </lineage>
</organism>